<sequence>MYGLIGNFTAQPGQRDDLIALMTASVDAMPGCLSYVVAKDPNDTDKIWITEVWDSADSHKASLHIPAVAETIRKAMPLIAGFGDHIVTEPVGGFGL</sequence>
<keyword evidence="2" id="KW-0503">Monooxygenase</keyword>
<dbReference type="InterPro" id="IPR011008">
    <property type="entry name" value="Dimeric_a/b-barrel"/>
</dbReference>
<dbReference type="RefSeq" id="WP_272747024.1">
    <property type="nucleotide sequence ID" value="NZ_JAQQKX010000002.1"/>
</dbReference>
<dbReference type="Gene3D" id="3.30.70.100">
    <property type="match status" value="1"/>
</dbReference>
<keyword evidence="3" id="KW-1185">Reference proteome</keyword>
<organism evidence="2 3">
    <name type="scientific">Asticcacaulis aquaticus</name>
    <dbReference type="NCBI Taxonomy" id="2984212"/>
    <lineage>
        <taxon>Bacteria</taxon>
        <taxon>Pseudomonadati</taxon>
        <taxon>Pseudomonadota</taxon>
        <taxon>Alphaproteobacteria</taxon>
        <taxon>Caulobacterales</taxon>
        <taxon>Caulobacteraceae</taxon>
        <taxon>Asticcacaulis</taxon>
    </lineage>
</organism>
<evidence type="ECO:0000313" key="2">
    <source>
        <dbReference type="EMBL" id="MDC7682539.1"/>
    </source>
</evidence>
<keyword evidence="2" id="KW-0560">Oxidoreductase</keyword>
<evidence type="ECO:0000259" key="1">
    <source>
        <dbReference type="PROSITE" id="PS51725"/>
    </source>
</evidence>
<dbReference type="Pfam" id="PF03992">
    <property type="entry name" value="ABM"/>
    <property type="match status" value="1"/>
</dbReference>
<name>A0ABT5HRC9_9CAUL</name>
<gene>
    <name evidence="2" type="ORF">PQU92_04580</name>
</gene>
<protein>
    <submittedName>
        <fullName evidence="2">Quinol monooxygenase</fullName>
    </submittedName>
</protein>
<proteinExistence type="predicted"/>
<dbReference type="PROSITE" id="PS51725">
    <property type="entry name" value="ABM"/>
    <property type="match status" value="1"/>
</dbReference>
<reference evidence="2 3" key="1">
    <citation type="submission" date="2023-01" db="EMBL/GenBank/DDBJ databases">
        <title>Novel species of the genus Asticcacaulis isolated from rivers.</title>
        <authorList>
            <person name="Lu H."/>
        </authorList>
    </citation>
    <scope>NUCLEOTIDE SEQUENCE [LARGE SCALE GENOMIC DNA]</scope>
    <source>
        <strain evidence="2 3">BYS171W</strain>
    </source>
</reference>
<feature type="domain" description="ABM" evidence="1">
    <location>
        <begin position="2"/>
        <end position="87"/>
    </location>
</feature>
<dbReference type="GO" id="GO:0004497">
    <property type="term" value="F:monooxygenase activity"/>
    <property type="evidence" value="ECO:0007669"/>
    <property type="project" value="UniProtKB-KW"/>
</dbReference>
<dbReference type="InterPro" id="IPR007138">
    <property type="entry name" value="ABM_dom"/>
</dbReference>
<dbReference type="SUPFAM" id="SSF54909">
    <property type="entry name" value="Dimeric alpha+beta barrel"/>
    <property type="match status" value="1"/>
</dbReference>
<evidence type="ECO:0000313" key="3">
    <source>
        <dbReference type="Proteomes" id="UP001214854"/>
    </source>
</evidence>
<dbReference type="Proteomes" id="UP001214854">
    <property type="component" value="Unassembled WGS sequence"/>
</dbReference>
<accession>A0ABT5HRC9</accession>
<comment type="caution">
    <text evidence="2">The sequence shown here is derived from an EMBL/GenBank/DDBJ whole genome shotgun (WGS) entry which is preliminary data.</text>
</comment>
<dbReference type="EMBL" id="JAQQKX010000002">
    <property type="protein sequence ID" value="MDC7682539.1"/>
    <property type="molecule type" value="Genomic_DNA"/>
</dbReference>